<name>A0AAV3ZVY7_9GAST</name>
<proteinExistence type="predicted"/>
<dbReference type="EMBL" id="BLXT01002861">
    <property type="protein sequence ID" value="GFN98695.1"/>
    <property type="molecule type" value="Genomic_DNA"/>
</dbReference>
<organism evidence="1 2">
    <name type="scientific">Plakobranchus ocellatus</name>
    <dbReference type="NCBI Taxonomy" id="259542"/>
    <lineage>
        <taxon>Eukaryota</taxon>
        <taxon>Metazoa</taxon>
        <taxon>Spiralia</taxon>
        <taxon>Lophotrochozoa</taxon>
        <taxon>Mollusca</taxon>
        <taxon>Gastropoda</taxon>
        <taxon>Heterobranchia</taxon>
        <taxon>Euthyneura</taxon>
        <taxon>Panpulmonata</taxon>
        <taxon>Sacoglossa</taxon>
        <taxon>Placobranchoidea</taxon>
        <taxon>Plakobranchidae</taxon>
        <taxon>Plakobranchus</taxon>
    </lineage>
</organism>
<protein>
    <recommendedName>
        <fullName evidence="3">Secreted protein</fullName>
    </recommendedName>
</protein>
<dbReference type="PROSITE" id="PS51257">
    <property type="entry name" value="PROKAR_LIPOPROTEIN"/>
    <property type="match status" value="1"/>
</dbReference>
<dbReference type="Proteomes" id="UP000735302">
    <property type="component" value="Unassembled WGS sequence"/>
</dbReference>
<gene>
    <name evidence="1" type="ORF">PoB_002520100</name>
</gene>
<evidence type="ECO:0000313" key="1">
    <source>
        <dbReference type="EMBL" id="GFN98695.1"/>
    </source>
</evidence>
<keyword evidence="2" id="KW-1185">Reference proteome</keyword>
<sequence length="104" mass="11368">MPRTRSLFTGTAGSLLLYSCLSYRHLLIQSKRLTRGGEFRFTADLEQMSSGCSCSISNSEGPVPAASATPSRWTTNTYSYSSVTRGGHNARLGFTDHWAASFHV</sequence>
<comment type="caution">
    <text evidence="1">The sequence shown here is derived from an EMBL/GenBank/DDBJ whole genome shotgun (WGS) entry which is preliminary data.</text>
</comment>
<reference evidence="1 2" key="1">
    <citation type="journal article" date="2021" name="Elife">
        <title>Chloroplast acquisition without the gene transfer in kleptoplastic sea slugs, Plakobranchus ocellatus.</title>
        <authorList>
            <person name="Maeda T."/>
            <person name="Takahashi S."/>
            <person name="Yoshida T."/>
            <person name="Shimamura S."/>
            <person name="Takaki Y."/>
            <person name="Nagai Y."/>
            <person name="Toyoda A."/>
            <person name="Suzuki Y."/>
            <person name="Arimoto A."/>
            <person name="Ishii H."/>
            <person name="Satoh N."/>
            <person name="Nishiyama T."/>
            <person name="Hasebe M."/>
            <person name="Maruyama T."/>
            <person name="Minagawa J."/>
            <person name="Obokata J."/>
            <person name="Shigenobu S."/>
        </authorList>
    </citation>
    <scope>NUCLEOTIDE SEQUENCE [LARGE SCALE GENOMIC DNA]</scope>
</reference>
<evidence type="ECO:0008006" key="3">
    <source>
        <dbReference type="Google" id="ProtNLM"/>
    </source>
</evidence>
<evidence type="ECO:0000313" key="2">
    <source>
        <dbReference type="Proteomes" id="UP000735302"/>
    </source>
</evidence>
<accession>A0AAV3ZVY7</accession>
<dbReference type="AlphaFoldDB" id="A0AAV3ZVY7"/>